<comment type="caution">
    <text evidence="2">The sequence shown here is derived from an EMBL/GenBank/DDBJ whole genome shotgun (WGS) entry which is preliminary data.</text>
</comment>
<keyword evidence="1" id="KW-0812">Transmembrane</keyword>
<feature type="transmembrane region" description="Helical" evidence="1">
    <location>
        <begin position="16"/>
        <end position="37"/>
    </location>
</feature>
<keyword evidence="3" id="KW-1185">Reference proteome</keyword>
<accession>B9XLB2</accession>
<proteinExistence type="predicted"/>
<organism evidence="2 3">
    <name type="scientific">Pedosphaera parvula (strain Ellin514)</name>
    <dbReference type="NCBI Taxonomy" id="320771"/>
    <lineage>
        <taxon>Bacteria</taxon>
        <taxon>Pseudomonadati</taxon>
        <taxon>Verrucomicrobiota</taxon>
        <taxon>Pedosphaerae</taxon>
        <taxon>Pedosphaerales</taxon>
        <taxon>Pedosphaeraceae</taxon>
        <taxon>Pedosphaera</taxon>
    </lineage>
</organism>
<evidence type="ECO:0000313" key="2">
    <source>
        <dbReference type="EMBL" id="EEF59315.1"/>
    </source>
</evidence>
<evidence type="ECO:0000313" key="3">
    <source>
        <dbReference type="Proteomes" id="UP000003688"/>
    </source>
</evidence>
<name>B9XLB2_PEDPL</name>
<reference evidence="2 3" key="1">
    <citation type="journal article" date="2011" name="J. Bacteriol.">
        <title>Genome sequence of 'Pedosphaera parvula' Ellin514, an aerobic Verrucomicrobial isolate from pasture soil.</title>
        <authorList>
            <person name="Kant R."/>
            <person name="van Passel M.W."/>
            <person name="Sangwan P."/>
            <person name="Palva A."/>
            <person name="Lucas S."/>
            <person name="Copeland A."/>
            <person name="Lapidus A."/>
            <person name="Glavina Del Rio T."/>
            <person name="Dalin E."/>
            <person name="Tice H."/>
            <person name="Bruce D."/>
            <person name="Goodwin L."/>
            <person name="Pitluck S."/>
            <person name="Chertkov O."/>
            <person name="Larimer F.W."/>
            <person name="Land M.L."/>
            <person name="Hauser L."/>
            <person name="Brettin T.S."/>
            <person name="Detter J.C."/>
            <person name="Han S."/>
            <person name="de Vos W.M."/>
            <person name="Janssen P.H."/>
            <person name="Smidt H."/>
        </authorList>
    </citation>
    <scope>NUCLEOTIDE SEQUENCE [LARGE SCALE GENOMIC DNA]</scope>
    <source>
        <strain evidence="2 3">Ellin514</strain>
    </source>
</reference>
<dbReference type="Gene3D" id="3.30.700.10">
    <property type="entry name" value="Glycoprotein, Type 4 Pilin"/>
    <property type="match status" value="1"/>
</dbReference>
<dbReference type="PANTHER" id="PTHR30093">
    <property type="entry name" value="GENERAL SECRETION PATHWAY PROTEIN G"/>
    <property type="match status" value="1"/>
</dbReference>
<keyword evidence="1" id="KW-1133">Transmembrane helix</keyword>
<keyword evidence="1" id="KW-0472">Membrane</keyword>
<sequence length="225" mass="24534">MNCIKQLDLGRRGRQAFTVLELMVVVFIVVILATLILPMMSRPRSRSTSIMCVNNLKQVGLGFRMWAGDNSDINPMHYKTNDFDGAKYSNSKQMFIYFQVMSNELSTPKIVVCPGDEKRSAATNFTSDFNSTKVSYFVGLDADETLPQSVLAGDWNLTNSVASKNGVVNITTNGVSGWTKDIHQFSGNVALGDGSVQKVSTMGLKGLIKSTGMATNRLVFPGGVN</sequence>
<protein>
    <recommendedName>
        <fullName evidence="4">Prepilin-type N-terminal cleavage/methylation domain-containing protein</fullName>
    </recommendedName>
</protein>
<dbReference type="SUPFAM" id="SSF54523">
    <property type="entry name" value="Pili subunits"/>
    <property type="match status" value="1"/>
</dbReference>
<gene>
    <name evidence="2" type="ORF">Cflav_PD1863</name>
</gene>
<dbReference type="Proteomes" id="UP000003688">
    <property type="component" value="Unassembled WGS sequence"/>
</dbReference>
<evidence type="ECO:0000256" key="1">
    <source>
        <dbReference type="SAM" id="Phobius"/>
    </source>
</evidence>
<dbReference type="InterPro" id="IPR045584">
    <property type="entry name" value="Pilin-like"/>
</dbReference>
<dbReference type="EMBL" id="ABOX02000029">
    <property type="protein sequence ID" value="EEF59315.1"/>
    <property type="molecule type" value="Genomic_DNA"/>
</dbReference>
<evidence type="ECO:0008006" key="4">
    <source>
        <dbReference type="Google" id="ProtNLM"/>
    </source>
</evidence>
<dbReference type="OrthoDB" id="204063at2"/>
<dbReference type="RefSeq" id="WP_007416603.1">
    <property type="nucleotide sequence ID" value="NZ_ABOX02000029.1"/>
</dbReference>
<dbReference type="AlphaFoldDB" id="B9XLB2"/>
<dbReference type="STRING" id="320771.Cflav_PD1863"/>
<dbReference type="PANTHER" id="PTHR30093:SF2">
    <property type="entry name" value="TYPE II SECRETION SYSTEM PROTEIN H"/>
    <property type="match status" value="1"/>
</dbReference>